<dbReference type="InterPro" id="IPR014729">
    <property type="entry name" value="Rossmann-like_a/b/a_fold"/>
</dbReference>
<keyword evidence="5" id="KW-0067">ATP-binding</keyword>
<evidence type="ECO:0000256" key="5">
    <source>
        <dbReference type="ARBA" id="ARBA00022840"/>
    </source>
</evidence>
<evidence type="ECO:0000256" key="2">
    <source>
        <dbReference type="ARBA" id="ARBA00022723"/>
    </source>
</evidence>
<dbReference type="PANTHER" id="PTHR43311">
    <property type="entry name" value="GLUTAMATE--TRNA LIGASE"/>
    <property type="match status" value="1"/>
</dbReference>
<keyword evidence="1" id="KW-0436">Ligase</keyword>
<keyword evidence="4" id="KW-0862">Zinc</keyword>
<evidence type="ECO:0000256" key="1">
    <source>
        <dbReference type="ARBA" id="ARBA00022598"/>
    </source>
</evidence>
<dbReference type="InterPro" id="IPR000924">
    <property type="entry name" value="Glu/Gln-tRNA-synth"/>
</dbReference>
<reference evidence="8" key="1">
    <citation type="submission" date="2018-06" db="EMBL/GenBank/DDBJ databases">
        <authorList>
            <person name="Zhirakovskaya E."/>
        </authorList>
    </citation>
    <scope>NUCLEOTIDE SEQUENCE</scope>
</reference>
<dbReference type="GO" id="GO:0004818">
    <property type="term" value="F:glutamate-tRNA ligase activity"/>
    <property type="evidence" value="ECO:0007669"/>
    <property type="project" value="TreeGrafter"/>
</dbReference>
<dbReference type="GO" id="GO:0006424">
    <property type="term" value="P:glutamyl-tRNA aminoacylation"/>
    <property type="evidence" value="ECO:0007669"/>
    <property type="project" value="TreeGrafter"/>
</dbReference>
<keyword evidence="6" id="KW-0030">Aminoacyl-tRNA synthetase</keyword>
<dbReference type="AlphaFoldDB" id="A0A3B0RPS4"/>
<dbReference type="InterPro" id="IPR020058">
    <property type="entry name" value="Glu/Gln-tRNA-synth_Ib_cat-dom"/>
</dbReference>
<name>A0A3B0RPS4_9ZZZZ</name>
<sequence length="285" mass="31490">MSQFCTRFAPSPTGYLHLGHAASALAAFDWAQQNHAGFVLRIEDIDSARCKPEFDTAILEDLQWLGLHWPEPVRRQSAHLAAYQKALDGLLEQGLLYRCFLTRREVMAQIASAPHQQGSVYQGPSQPLAADTEAKWLAVGKPYAWRLCLSRAQQILGRRWSQLHWQETGAGPAGETGTIPARPELLGDVILARKDIATSYHLAVTYDDALQGISHVIRGQDLFASTHIHVLLQALLGLPTPVYQHHGLLLDTSGNRLAKRDGATSLRSLQQAGTSRDEVRQLAQL</sequence>
<evidence type="ECO:0000256" key="3">
    <source>
        <dbReference type="ARBA" id="ARBA00022741"/>
    </source>
</evidence>
<proteinExistence type="predicted"/>
<dbReference type="PANTHER" id="PTHR43311:SF1">
    <property type="entry name" value="GLUTAMYL-Q TRNA(ASP) SYNTHETASE"/>
    <property type="match status" value="1"/>
</dbReference>
<evidence type="ECO:0000256" key="6">
    <source>
        <dbReference type="ARBA" id="ARBA00023146"/>
    </source>
</evidence>
<evidence type="ECO:0000256" key="4">
    <source>
        <dbReference type="ARBA" id="ARBA00022833"/>
    </source>
</evidence>
<dbReference type="GO" id="GO:0005524">
    <property type="term" value="F:ATP binding"/>
    <property type="evidence" value="ECO:0007669"/>
    <property type="project" value="UniProtKB-KW"/>
</dbReference>
<feature type="domain" description="Glutamyl/glutaminyl-tRNA synthetase class Ib catalytic" evidence="7">
    <location>
        <begin position="5"/>
        <end position="113"/>
    </location>
</feature>
<evidence type="ECO:0000313" key="8">
    <source>
        <dbReference type="EMBL" id="VAV93652.1"/>
    </source>
</evidence>
<dbReference type="Pfam" id="PF00749">
    <property type="entry name" value="tRNA-synt_1c"/>
    <property type="match status" value="2"/>
</dbReference>
<dbReference type="Gene3D" id="3.40.50.620">
    <property type="entry name" value="HUPs"/>
    <property type="match status" value="1"/>
</dbReference>
<dbReference type="GO" id="GO:0005829">
    <property type="term" value="C:cytosol"/>
    <property type="evidence" value="ECO:0007669"/>
    <property type="project" value="TreeGrafter"/>
</dbReference>
<dbReference type="PRINTS" id="PR00987">
    <property type="entry name" value="TRNASYNTHGLU"/>
</dbReference>
<accession>A0A3B0RPS4</accession>
<evidence type="ECO:0000259" key="7">
    <source>
        <dbReference type="Pfam" id="PF00749"/>
    </source>
</evidence>
<protein>
    <submittedName>
        <fullName evidence="8">Glutamyl-Q tRNA(Asp) synthetase</fullName>
    </submittedName>
</protein>
<dbReference type="InterPro" id="IPR049940">
    <property type="entry name" value="GluQ/Sye"/>
</dbReference>
<dbReference type="InterPro" id="IPR001412">
    <property type="entry name" value="aa-tRNA-synth_I_CS"/>
</dbReference>
<keyword evidence="3" id="KW-0547">Nucleotide-binding</keyword>
<feature type="domain" description="Glutamyl/glutaminyl-tRNA synthetase class Ib catalytic" evidence="7">
    <location>
        <begin position="177"/>
        <end position="271"/>
    </location>
</feature>
<dbReference type="PROSITE" id="PS00178">
    <property type="entry name" value="AA_TRNA_LIGASE_I"/>
    <property type="match status" value="1"/>
</dbReference>
<keyword evidence="2" id="KW-0479">Metal-binding</keyword>
<dbReference type="EMBL" id="UOEE01000169">
    <property type="protein sequence ID" value="VAV93652.1"/>
    <property type="molecule type" value="Genomic_DNA"/>
</dbReference>
<dbReference type="SUPFAM" id="SSF52374">
    <property type="entry name" value="Nucleotidylyl transferase"/>
    <property type="match status" value="1"/>
</dbReference>
<gene>
    <name evidence="8" type="ORF">MNBD_ALPHA06-1007</name>
</gene>
<organism evidence="8">
    <name type="scientific">hydrothermal vent metagenome</name>
    <dbReference type="NCBI Taxonomy" id="652676"/>
    <lineage>
        <taxon>unclassified sequences</taxon>
        <taxon>metagenomes</taxon>
        <taxon>ecological metagenomes</taxon>
    </lineage>
</organism>
<dbReference type="NCBIfam" id="NF004315">
    <property type="entry name" value="PRK05710.1-4"/>
    <property type="match status" value="1"/>
</dbReference>